<sequence>MAGRGLFGLASLILIAGGVLLMLFILLAGAIDGNPVNRWYLLEADVSGIPNAPNGIARWSYWNVCPVDGDRTACGDADYEKVHPAFPLDPASHRTFDTTVNVPQNFVDNHGYYFYLTRFMFAFMLIALFFAVMALFTGLLALCTRIGAYLSGLLAFIALFFQLIQASLMTAAYVKGRNNFRDADRSAKIGQYAFGFEWAAAACFLLATILFCLGGRGDKNTKTYSSGRRNFFKGKRSTSTRSRGSFINGNKEYST</sequence>
<dbReference type="GO" id="GO:0030866">
    <property type="term" value="P:cortical actin cytoskeleton organization"/>
    <property type="evidence" value="ECO:0007669"/>
    <property type="project" value="TreeGrafter"/>
</dbReference>
<dbReference type="GeneID" id="28740911"/>
<dbReference type="PANTHER" id="PTHR36414:SF1">
    <property type="entry name" value="PROTEIN SUR7"/>
    <property type="match status" value="1"/>
</dbReference>
<feature type="region of interest" description="Disordered" evidence="1">
    <location>
        <begin position="232"/>
        <end position="255"/>
    </location>
</feature>
<feature type="transmembrane region" description="Helical" evidence="2">
    <location>
        <begin position="194"/>
        <end position="213"/>
    </location>
</feature>
<dbReference type="GO" id="GO:0031505">
    <property type="term" value="P:fungal-type cell wall organization"/>
    <property type="evidence" value="ECO:0007669"/>
    <property type="project" value="TreeGrafter"/>
</dbReference>
<evidence type="ECO:0000313" key="4">
    <source>
        <dbReference type="Proteomes" id="UP000038010"/>
    </source>
</evidence>
<dbReference type="Pfam" id="PF06687">
    <property type="entry name" value="SUR7"/>
    <property type="match status" value="1"/>
</dbReference>
<feature type="transmembrane region" description="Helical" evidence="2">
    <location>
        <begin position="119"/>
        <end position="142"/>
    </location>
</feature>
<feature type="transmembrane region" description="Helical" evidence="2">
    <location>
        <begin position="149"/>
        <end position="174"/>
    </location>
</feature>
<reference evidence="3 4" key="1">
    <citation type="submission" date="2015-06" db="EMBL/GenBank/DDBJ databases">
        <title>Draft genome of the ant-associated black yeast Phialophora attae CBS 131958.</title>
        <authorList>
            <person name="Moreno L.F."/>
            <person name="Stielow B.J."/>
            <person name="de Hoog S."/>
            <person name="Vicente V.A."/>
            <person name="Weiss V.A."/>
            <person name="de Vries M."/>
            <person name="Cruz L.M."/>
            <person name="Souza E.M."/>
        </authorList>
    </citation>
    <scope>NUCLEOTIDE SEQUENCE [LARGE SCALE GENOMIC DNA]</scope>
    <source>
        <strain evidence="3 4">CBS 131958</strain>
    </source>
</reference>
<organism evidence="3 4">
    <name type="scientific">Cyphellophora attinorum</name>
    <dbReference type="NCBI Taxonomy" id="1664694"/>
    <lineage>
        <taxon>Eukaryota</taxon>
        <taxon>Fungi</taxon>
        <taxon>Dikarya</taxon>
        <taxon>Ascomycota</taxon>
        <taxon>Pezizomycotina</taxon>
        <taxon>Eurotiomycetes</taxon>
        <taxon>Chaetothyriomycetidae</taxon>
        <taxon>Chaetothyriales</taxon>
        <taxon>Cyphellophoraceae</taxon>
        <taxon>Cyphellophora</taxon>
    </lineage>
</organism>
<dbReference type="VEuPathDB" id="FungiDB:AB675_8575"/>
<dbReference type="OrthoDB" id="5419460at2759"/>
<dbReference type="STRING" id="1664694.A0A0N0NR49"/>
<comment type="caution">
    <text evidence="3">The sequence shown here is derived from an EMBL/GenBank/DDBJ whole genome shotgun (WGS) entry which is preliminary data.</text>
</comment>
<dbReference type="GO" id="GO:0005886">
    <property type="term" value="C:plasma membrane"/>
    <property type="evidence" value="ECO:0007669"/>
    <property type="project" value="InterPro"/>
</dbReference>
<evidence type="ECO:0000256" key="2">
    <source>
        <dbReference type="SAM" id="Phobius"/>
    </source>
</evidence>
<gene>
    <name evidence="3" type="ORF">AB675_8575</name>
</gene>
<accession>A0A0N0NR49</accession>
<dbReference type="GO" id="GO:0005938">
    <property type="term" value="C:cell cortex"/>
    <property type="evidence" value="ECO:0007669"/>
    <property type="project" value="TreeGrafter"/>
</dbReference>
<dbReference type="PANTHER" id="PTHR36414">
    <property type="entry name" value="PROTEIN SUR7"/>
    <property type="match status" value="1"/>
</dbReference>
<dbReference type="InterPro" id="IPR009571">
    <property type="entry name" value="SUR7/Rim9-like_fungi"/>
</dbReference>
<name>A0A0N0NR49_9EURO</name>
<dbReference type="Proteomes" id="UP000038010">
    <property type="component" value="Unassembled WGS sequence"/>
</dbReference>
<dbReference type="RefSeq" id="XP_018004382.1">
    <property type="nucleotide sequence ID" value="XM_018149031.1"/>
</dbReference>
<evidence type="ECO:0000256" key="1">
    <source>
        <dbReference type="SAM" id="MobiDB-lite"/>
    </source>
</evidence>
<dbReference type="AlphaFoldDB" id="A0A0N0NR49"/>
<proteinExistence type="predicted"/>
<dbReference type="EMBL" id="LFJN01000003">
    <property type="protein sequence ID" value="KPI44419.1"/>
    <property type="molecule type" value="Genomic_DNA"/>
</dbReference>
<feature type="transmembrane region" description="Helical" evidence="2">
    <location>
        <begin position="7"/>
        <end position="31"/>
    </location>
</feature>
<keyword evidence="2" id="KW-0812">Transmembrane</keyword>
<keyword evidence="2" id="KW-1133">Transmembrane helix</keyword>
<protein>
    <submittedName>
        <fullName evidence="3">Protein SUR7</fullName>
    </submittedName>
</protein>
<dbReference type="GO" id="GO:0032185">
    <property type="term" value="P:septin cytoskeleton organization"/>
    <property type="evidence" value="ECO:0007669"/>
    <property type="project" value="TreeGrafter"/>
</dbReference>
<dbReference type="Gene3D" id="1.20.140.150">
    <property type="match status" value="1"/>
</dbReference>
<keyword evidence="4" id="KW-1185">Reference proteome</keyword>
<dbReference type="GO" id="GO:0045121">
    <property type="term" value="C:membrane raft"/>
    <property type="evidence" value="ECO:0007669"/>
    <property type="project" value="TreeGrafter"/>
</dbReference>
<keyword evidence="2" id="KW-0472">Membrane</keyword>
<dbReference type="GO" id="GO:0006897">
    <property type="term" value="P:endocytosis"/>
    <property type="evidence" value="ECO:0007669"/>
    <property type="project" value="TreeGrafter"/>
</dbReference>
<evidence type="ECO:0000313" key="3">
    <source>
        <dbReference type="EMBL" id="KPI44419.1"/>
    </source>
</evidence>